<name>A0A7J5JPN6_BACT4</name>
<dbReference type="Pfam" id="PF04422">
    <property type="entry name" value="FrhB_FdhB_N"/>
    <property type="match status" value="1"/>
</dbReference>
<dbReference type="SUPFAM" id="SSF54862">
    <property type="entry name" value="4Fe-4S ferredoxins"/>
    <property type="match status" value="1"/>
</dbReference>
<dbReference type="GO" id="GO:0051536">
    <property type="term" value="F:iron-sulfur cluster binding"/>
    <property type="evidence" value="ECO:0007669"/>
    <property type="project" value="UniProtKB-KW"/>
</dbReference>
<dbReference type="Pfam" id="PF00037">
    <property type="entry name" value="Fer4"/>
    <property type="match status" value="1"/>
</dbReference>
<dbReference type="InterPro" id="IPR017900">
    <property type="entry name" value="4Fe4S_Fe_S_CS"/>
</dbReference>
<protein>
    <submittedName>
        <fullName evidence="5">Coenzyme F420 hydrogenase</fullName>
    </submittedName>
</protein>
<dbReference type="PROSITE" id="PS00198">
    <property type="entry name" value="4FE4S_FER_1"/>
    <property type="match status" value="1"/>
</dbReference>
<dbReference type="PANTHER" id="PTHR31332:SF0">
    <property type="entry name" value="7-HYDROXYMETHYL CHLOROPHYLL A REDUCTASE, CHLOROPLASTIC"/>
    <property type="match status" value="1"/>
</dbReference>
<reference evidence="5 6" key="1">
    <citation type="journal article" date="2019" name="Nat. Med.">
        <title>A library of human gut bacterial isolates paired with longitudinal multiomics data enables mechanistic microbiome research.</title>
        <authorList>
            <person name="Poyet M."/>
            <person name="Groussin M."/>
            <person name="Gibbons S.M."/>
            <person name="Avila-Pacheco J."/>
            <person name="Jiang X."/>
            <person name="Kearney S.M."/>
            <person name="Perrotta A.R."/>
            <person name="Berdy B."/>
            <person name="Zhao S."/>
            <person name="Lieberman T.D."/>
            <person name="Swanson P.K."/>
            <person name="Smith M."/>
            <person name="Roesemann S."/>
            <person name="Alexander J.E."/>
            <person name="Rich S.A."/>
            <person name="Livny J."/>
            <person name="Vlamakis H."/>
            <person name="Clish C."/>
            <person name="Bullock K."/>
            <person name="Deik A."/>
            <person name="Scott J."/>
            <person name="Pierce K.A."/>
            <person name="Xavier R.J."/>
            <person name="Alm E.J."/>
        </authorList>
    </citation>
    <scope>NUCLEOTIDE SEQUENCE [LARGE SCALE GENOMIC DNA]</scope>
    <source>
        <strain evidence="5 6">BIOML-A165</strain>
    </source>
</reference>
<dbReference type="Gene3D" id="3.30.70.20">
    <property type="match status" value="1"/>
</dbReference>
<evidence type="ECO:0000256" key="1">
    <source>
        <dbReference type="ARBA" id="ARBA00022723"/>
    </source>
</evidence>
<evidence type="ECO:0000313" key="6">
    <source>
        <dbReference type="Proteomes" id="UP000460317"/>
    </source>
</evidence>
<dbReference type="InterPro" id="IPR007516">
    <property type="entry name" value="Co_F420_Hydgase/DH_bsu_N"/>
</dbReference>
<organism evidence="5 6">
    <name type="scientific">Bacteroides thetaiotaomicron</name>
    <dbReference type="NCBI Taxonomy" id="818"/>
    <lineage>
        <taxon>Bacteria</taxon>
        <taxon>Pseudomonadati</taxon>
        <taxon>Bacteroidota</taxon>
        <taxon>Bacteroidia</taxon>
        <taxon>Bacteroidales</taxon>
        <taxon>Bacteroidaceae</taxon>
        <taxon>Bacteroides</taxon>
    </lineage>
</organism>
<dbReference type="GO" id="GO:0046872">
    <property type="term" value="F:metal ion binding"/>
    <property type="evidence" value="ECO:0007669"/>
    <property type="project" value="UniProtKB-KW"/>
</dbReference>
<comment type="caution">
    <text evidence="5">The sequence shown here is derived from an EMBL/GenBank/DDBJ whole genome shotgun (WGS) entry which is preliminary data.</text>
</comment>
<dbReference type="AlphaFoldDB" id="A0A7J5JPN6"/>
<dbReference type="EMBL" id="WCSB01000008">
    <property type="protein sequence ID" value="KAB4452665.1"/>
    <property type="molecule type" value="Genomic_DNA"/>
</dbReference>
<gene>
    <name evidence="5" type="ORF">GAN93_11220</name>
</gene>
<keyword evidence="3" id="KW-0411">Iron-sulfur</keyword>
<evidence type="ECO:0000256" key="2">
    <source>
        <dbReference type="ARBA" id="ARBA00023004"/>
    </source>
</evidence>
<keyword evidence="2" id="KW-0408">Iron</keyword>
<sequence length="425" mass="47959">MMGKSILYTVSNGLCTGCGICQGACPNTSITMHVKSGRFLPVVDQKSCKNDKGCHRCYDICPGVGVKLNCIAKEEFSGADTFYNGKIGYYRKCFTGYSNNYDVRYHSASGGMVTQLLVWMLEKKLIDGAAVTAFRSKSELLVHSFIATTKEEILSAKSSKYAPVTLNNIIHDIKAREGKFVIVGLPCHIHGLRKYEKIDKKFKDKVFAYFGLYCSGSKSFYLTEYVLDKYNINMKGLSYLSYRDEGCLGGMVAKGVDPQSKQSYRFYEDYQKYSHPLRSFFVPRRCLFCIDHFAELADISFGDIHVMPYSLDKVGINSLVTRKSGMTELLYEAASERAISLSDLNEDVLLSSQIAVKQKKQRASTFIKIDRILGRKVPKYDVKLDDSFVCRSVFSYGFNMLQQFVGNHKSLWSIISVLKKKTTID</sequence>
<dbReference type="InterPro" id="IPR007525">
    <property type="entry name" value="FrhB_FdhB_C"/>
</dbReference>
<dbReference type="Proteomes" id="UP000460317">
    <property type="component" value="Unassembled WGS sequence"/>
</dbReference>
<dbReference type="PROSITE" id="PS51379">
    <property type="entry name" value="4FE4S_FER_2"/>
    <property type="match status" value="1"/>
</dbReference>
<dbReference type="InterPro" id="IPR017896">
    <property type="entry name" value="4Fe4S_Fe-S-bd"/>
</dbReference>
<evidence type="ECO:0000259" key="4">
    <source>
        <dbReference type="PROSITE" id="PS51379"/>
    </source>
</evidence>
<evidence type="ECO:0000313" key="5">
    <source>
        <dbReference type="EMBL" id="KAB4452665.1"/>
    </source>
</evidence>
<evidence type="ECO:0000256" key="3">
    <source>
        <dbReference type="ARBA" id="ARBA00023014"/>
    </source>
</evidence>
<dbReference type="GO" id="GO:0052592">
    <property type="term" value="F:oxidoreductase activity, acting on CH or CH2 groups, with an iron-sulfur protein as acceptor"/>
    <property type="evidence" value="ECO:0007669"/>
    <property type="project" value="TreeGrafter"/>
</dbReference>
<dbReference type="PANTHER" id="PTHR31332">
    <property type="entry name" value="7-HYDROXYMETHYL CHLOROPHYLL A REDUCTASE, CHLOROPLASTIC"/>
    <property type="match status" value="1"/>
</dbReference>
<proteinExistence type="predicted"/>
<dbReference type="Pfam" id="PF04432">
    <property type="entry name" value="FrhB_FdhB_C"/>
    <property type="match status" value="1"/>
</dbReference>
<keyword evidence="1" id="KW-0479">Metal-binding</keyword>
<accession>A0A7J5JPN6</accession>
<dbReference type="InterPro" id="IPR045220">
    <property type="entry name" value="FRHB/FDHB/HCAR-like"/>
</dbReference>
<feature type="domain" description="4Fe-4S ferredoxin-type" evidence="4">
    <location>
        <begin position="6"/>
        <end position="35"/>
    </location>
</feature>